<dbReference type="Proteomes" id="UP001244552">
    <property type="component" value="Unassembled WGS sequence"/>
</dbReference>
<name>A0ABU0MGC8_9PROT</name>
<dbReference type="EMBL" id="JAUSVU010000003">
    <property type="protein sequence ID" value="MDQ0532497.1"/>
    <property type="molecule type" value="Genomic_DNA"/>
</dbReference>
<protein>
    <submittedName>
        <fullName evidence="2">Uncharacterized protein</fullName>
    </submittedName>
</protein>
<proteinExistence type="predicted"/>
<keyword evidence="3" id="KW-1185">Reference proteome</keyword>
<feature type="compositionally biased region" description="Low complexity" evidence="1">
    <location>
        <begin position="1"/>
        <end position="21"/>
    </location>
</feature>
<feature type="compositionally biased region" description="Pro residues" evidence="1">
    <location>
        <begin position="91"/>
        <end position="100"/>
    </location>
</feature>
<accession>A0ABU0MGC8</accession>
<feature type="compositionally biased region" description="Basic and acidic residues" evidence="1">
    <location>
        <begin position="118"/>
        <end position="130"/>
    </location>
</feature>
<organism evidence="2 3">
    <name type="scientific">Azospirillum picis</name>
    <dbReference type="NCBI Taxonomy" id="488438"/>
    <lineage>
        <taxon>Bacteria</taxon>
        <taxon>Pseudomonadati</taxon>
        <taxon>Pseudomonadota</taxon>
        <taxon>Alphaproteobacteria</taxon>
        <taxon>Rhodospirillales</taxon>
        <taxon>Azospirillaceae</taxon>
        <taxon>Azospirillum</taxon>
    </lineage>
</organism>
<gene>
    <name evidence="2" type="ORF">QO018_001341</name>
</gene>
<feature type="region of interest" description="Disordered" evidence="1">
    <location>
        <begin position="1"/>
        <end position="48"/>
    </location>
</feature>
<evidence type="ECO:0000256" key="1">
    <source>
        <dbReference type="SAM" id="MobiDB-lite"/>
    </source>
</evidence>
<feature type="region of interest" description="Disordered" evidence="1">
    <location>
        <begin position="73"/>
        <end position="176"/>
    </location>
</feature>
<reference evidence="2 3" key="1">
    <citation type="submission" date="2023-07" db="EMBL/GenBank/DDBJ databases">
        <title>Genomic Encyclopedia of Type Strains, Phase IV (KMG-IV): sequencing the most valuable type-strain genomes for metagenomic binning, comparative biology and taxonomic classification.</title>
        <authorList>
            <person name="Goeker M."/>
        </authorList>
    </citation>
    <scope>NUCLEOTIDE SEQUENCE [LARGE SCALE GENOMIC DNA]</scope>
    <source>
        <strain evidence="2 3">DSM 19922</strain>
    </source>
</reference>
<dbReference type="RefSeq" id="WP_246512832.1">
    <property type="nucleotide sequence ID" value="NZ_JAGINO010000003.1"/>
</dbReference>
<feature type="compositionally biased region" description="Pro residues" evidence="1">
    <location>
        <begin position="32"/>
        <end position="46"/>
    </location>
</feature>
<evidence type="ECO:0000313" key="2">
    <source>
        <dbReference type="EMBL" id="MDQ0532497.1"/>
    </source>
</evidence>
<sequence>MLAVTAPAPAEAAADGAALPPGYVEEPDFPPEDPLPPPPEPLPVAPDMPVVVAPDAVDLLKECKQAAFTDCFRLWQPPPPPPEPEKQAGGPPIPPPPADPHAPREPAVGGPVPPTDPAKTEATAKADRATLDALTKALKDSGLDGKVLLTNPSGGDPTLKLDTAPGKSPRRQPSTR</sequence>
<evidence type="ECO:0000313" key="3">
    <source>
        <dbReference type="Proteomes" id="UP001244552"/>
    </source>
</evidence>
<comment type="caution">
    <text evidence="2">The sequence shown here is derived from an EMBL/GenBank/DDBJ whole genome shotgun (WGS) entry which is preliminary data.</text>
</comment>